<comment type="caution">
    <text evidence="8">The sequence shown here is derived from an EMBL/GenBank/DDBJ whole genome shotgun (WGS) entry which is preliminary data.</text>
</comment>
<proteinExistence type="predicted"/>
<evidence type="ECO:0000256" key="2">
    <source>
        <dbReference type="ARBA" id="ARBA00022490"/>
    </source>
</evidence>
<dbReference type="GO" id="GO:0005525">
    <property type="term" value="F:GTP binding"/>
    <property type="evidence" value="ECO:0007669"/>
    <property type="project" value="UniProtKB-KW"/>
</dbReference>
<evidence type="ECO:0000256" key="6">
    <source>
        <dbReference type="SAM" id="MobiDB-lite"/>
    </source>
</evidence>
<evidence type="ECO:0000313" key="8">
    <source>
        <dbReference type="EMBL" id="KAG0672626.1"/>
    </source>
</evidence>
<dbReference type="PROSITE" id="PS51721">
    <property type="entry name" value="G_CP"/>
    <property type="match status" value="1"/>
</dbReference>
<evidence type="ECO:0000256" key="3">
    <source>
        <dbReference type="ARBA" id="ARBA00022741"/>
    </source>
</evidence>
<feature type="compositionally biased region" description="Basic residues" evidence="6">
    <location>
        <begin position="10"/>
        <end position="25"/>
    </location>
</feature>
<gene>
    <name evidence="8" type="primary">LSG1</name>
    <name evidence="8" type="ORF">C6P45_000057</name>
</gene>
<evidence type="ECO:0000259" key="7">
    <source>
        <dbReference type="PROSITE" id="PS51721"/>
    </source>
</evidence>
<evidence type="ECO:0000256" key="5">
    <source>
        <dbReference type="ARBA" id="ARBA00023134"/>
    </source>
</evidence>
<dbReference type="EMBL" id="PUHR01000001">
    <property type="protein sequence ID" value="KAG0672626.1"/>
    <property type="molecule type" value="Genomic_DNA"/>
</dbReference>
<dbReference type="CDD" id="cd01857">
    <property type="entry name" value="HSR1_MMR1"/>
    <property type="match status" value="1"/>
</dbReference>
<organism evidence="8 9">
    <name type="scientific">Maudiozyma exigua</name>
    <name type="common">Yeast</name>
    <name type="synonym">Kazachstania exigua</name>
    <dbReference type="NCBI Taxonomy" id="34358"/>
    <lineage>
        <taxon>Eukaryota</taxon>
        <taxon>Fungi</taxon>
        <taxon>Dikarya</taxon>
        <taxon>Ascomycota</taxon>
        <taxon>Saccharomycotina</taxon>
        <taxon>Saccharomycetes</taxon>
        <taxon>Saccharomycetales</taxon>
        <taxon>Saccharomycetaceae</taxon>
        <taxon>Maudiozyma</taxon>
    </lineage>
</organism>
<reference evidence="8 9" key="1">
    <citation type="submission" date="2020-11" db="EMBL/GenBank/DDBJ databases">
        <title>Kefir isolates.</title>
        <authorList>
            <person name="Marcisauskas S."/>
            <person name="Kim Y."/>
            <person name="Blasche S."/>
        </authorList>
    </citation>
    <scope>NUCLEOTIDE SEQUENCE [LARGE SCALE GENOMIC DNA]</scope>
    <source>
        <strain evidence="8 9">OG2</strain>
    </source>
</reference>
<dbReference type="GO" id="GO:0005829">
    <property type="term" value="C:cytosol"/>
    <property type="evidence" value="ECO:0007669"/>
    <property type="project" value="TreeGrafter"/>
</dbReference>
<name>A0A9P6WFY9_MAUEX</name>
<dbReference type="AlphaFoldDB" id="A0A9P6WFY9"/>
<dbReference type="SUPFAM" id="SSF52540">
    <property type="entry name" value="P-loop containing nucleoside triphosphate hydrolases"/>
    <property type="match status" value="1"/>
</dbReference>
<dbReference type="PANTHER" id="PTHR45709:SF2">
    <property type="entry name" value="LARGE SUBUNIT GTPASE 1 HOMOLOG"/>
    <property type="match status" value="1"/>
</dbReference>
<feature type="domain" description="CP-type G" evidence="7">
    <location>
        <begin position="189"/>
        <end position="397"/>
    </location>
</feature>
<accession>A0A9P6WFY9</accession>
<keyword evidence="2" id="KW-0963">Cytoplasm</keyword>
<dbReference type="InterPro" id="IPR027417">
    <property type="entry name" value="P-loop_NTPase"/>
</dbReference>
<keyword evidence="4" id="KW-0378">Hydrolase</keyword>
<dbReference type="OrthoDB" id="61815at2759"/>
<dbReference type="InterPro" id="IPR006073">
    <property type="entry name" value="GTP-bd"/>
</dbReference>
<dbReference type="Pfam" id="PF01926">
    <property type="entry name" value="MMR_HSR1"/>
    <property type="match status" value="1"/>
</dbReference>
<evidence type="ECO:0000256" key="1">
    <source>
        <dbReference type="ARBA" id="ARBA00004496"/>
    </source>
</evidence>
<dbReference type="InterPro" id="IPR030378">
    <property type="entry name" value="G_CP_dom"/>
</dbReference>
<feature type="compositionally biased region" description="Basic residues" evidence="6">
    <location>
        <begin position="624"/>
        <end position="643"/>
    </location>
</feature>
<keyword evidence="5" id="KW-0342">GTP-binding</keyword>
<sequence length="643" mass="72685">MPPKKEAPKKWKAPKGPKPIHRKNKNTIGLGRAIQSARQKENSIEYLPDGEMRFTTDKHEASWVKLRSVTQETALDEFLSTAELADKDFTADRHSNVKIIRLDSGVENATSQGFGLTNEQRGKLDAKQRAHARELIVPRRPAWDSTTTKYQLDRQENDAFLEWRRKLAFLQETNDDLLLTPFERNIEVWKQLWRVVERSDLVVQIVDARNALLFRSVDLENYVKEIDERKQNLLLVNKADLLTTKQRIAWAKYFIKKGISFTFYSALRANQLLERQNELGEEYSEDQIEETEDEEIDPSIEPEVLEKIKILSIDQLEELFLNKAPNEPLLKPLPGHPSLLQIGLVGYPNVGKSSTINSLVGAKKVSVSSTPGKTKHFQTIRLSDSVELCDCPGLVFPNFAYNNGELVCNGVLPIDQLRDFISPSNLVAQRIPKYYLEAVYGIHIQTKSVDEGGNGIVPTGQELLIAYGRARGYMTQGFGSADEARSSRYILKDYVNGKLLYINPPPHLDDDTPYTTEESEEFNKDLYVFERLPETRREQIAEAAKSKGIEVVDLARDLKNLTFSAHTGGDDKNEAKAVTHGGKQAALYNAATDLDKEFFKMDGVEGQLTNPFHKNGRGGQTAGSKKHNKKNKKGKKRALMMAD</sequence>
<dbReference type="GO" id="GO:0000054">
    <property type="term" value="P:ribosomal subunit export from nucleus"/>
    <property type="evidence" value="ECO:0007669"/>
    <property type="project" value="TreeGrafter"/>
</dbReference>
<dbReference type="Proteomes" id="UP000750334">
    <property type="component" value="Unassembled WGS sequence"/>
</dbReference>
<keyword evidence="9" id="KW-1185">Reference proteome</keyword>
<dbReference type="FunFam" id="3.40.50.300:FF:001151">
    <property type="entry name" value="Large subunit GTPase 1"/>
    <property type="match status" value="1"/>
</dbReference>
<dbReference type="GO" id="GO:0003924">
    <property type="term" value="F:GTPase activity"/>
    <property type="evidence" value="ECO:0007669"/>
    <property type="project" value="InterPro"/>
</dbReference>
<keyword evidence="3" id="KW-0547">Nucleotide-binding</keyword>
<protein>
    <submittedName>
        <fullName evidence="8">Large subunit GTPase 1</fullName>
    </submittedName>
</protein>
<evidence type="ECO:0000313" key="9">
    <source>
        <dbReference type="Proteomes" id="UP000750334"/>
    </source>
</evidence>
<feature type="region of interest" description="Disordered" evidence="6">
    <location>
        <begin position="1"/>
        <end position="28"/>
    </location>
</feature>
<comment type="subcellular location">
    <subcellularLocation>
        <location evidence="1">Cytoplasm</location>
    </subcellularLocation>
</comment>
<dbReference type="InterPro" id="IPR043358">
    <property type="entry name" value="GNL1-like"/>
</dbReference>
<dbReference type="PANTHER" id="PTHR45709">
    <property type="entry name" value="LARGE SUBUNIT GTPASE 1 HOMOLOG-RELATED"/>
    <property type="match status" value="1"/>
</dbReference>
<dbReference type="Gene3D" id="3.40.50.300">
    <property type="entry name" value="P-loop containing nucleotide triphosphate hydrolases"/>
    <property type="match status" value="1"/>
</dbReference>
<evidence type="ECO:0000256" key="4">
    <source>
        <dbReference type="ARBA" id="ARBA00022801"/>
    </source>
</evidence>
<feature type="region of interest" description="Disordered" evidence="6">
    <location>
        <begin position="608"/>
        <end position="643"/>
    </location>
</feature>